<evidence type="ECO:0000313" key="1">
    <source>
        <dbReference type="EMBL" id="EKF38686.1"/>
    </source>
</evidence>
<dbReference type="Proteomes" id="UP000007350">
    <property type="component" value="Unassembled WGS sequence"/>
</dbReference>
<organism evidence="1 2">
    <name type="scientific">Trypanosoma cruzi marinkellei</name>
    <dbReference type="NCBI Taxonomy" id="85056"/>
    <lineage>
        <taxon>Eukaryota</taxon>
        <taxon>Discoba</taxon>
        <taxon>Euglenozoa</taxon>
        <taxon>Kinetoplastea</taxon>
        <taxon>Metakinetoplastina</taxon>
        <taxon>Trypanosomatida</taxon>
        <taxon>Trypanosomatidae</taxon>
        <taxon>Trypanosoma</taxon>
        <taxon>Schizotrypanum</taxon>
    </lineage>
</organism>
<sequence length="1036" mass="116457">MQRTNYTFIYLFYLFDSFVKKKEFFFFFWHWGEAYLYNFTFSVTHMLSLSRLEEVAGKAEKLRCLLRSAFFDDAPRIEASIFEQLLQLLEHCFPATSFFNTTAAPQSDGDVNDARLLIEQYYLQEVFAALLFLSDETFFLNRAVSVELLPRLETCNVLKSEFYVDLHVRRFCTELLLYFCFSRLCRTPRIVQALYPLLLQGNHALINGASQNHVGEGLFNTPRFLRKKAFVSSLLNGVMLTLHDGVVGVFRVLLLDDRVEDGMTMDAARHIASLFSTSLRRAWLLKEGSVTYTECLTLEEQVPLLSAQLVDLMACDTETSLTPDEERVQTRSSYFLQQQKINQEKRFLKRETIQERLHLGIATIFNATLHLMPRSEDKSLFVRSYKCFCLYNRHLLTPAFRILTLRVAAKSDTDEVLFALRRLSVLARGSTLGPSSRGLLLTLEPLSPGILELLALEDTLPIQHSTLLQKVLDALWELSAQFETLAHIFVRGAFMPVRGSYSVDRVQAKVIVDPEHASSSVMRIRGLQRLLLHDSIPKDAICKLLMATATMCQQRAAMATSAHVEEKKCLKSAAFLYADNELEMNSDNENEDVMLAHMVEEMCLSLTADELFGTCVTLDRICEVLSTVVTISYACWHWVMLLIPRILSVNVIHTVFAQYTTSIERQKAARLFISQAQRLLSLVNALHDAVVDTEATTTLENCIAAVQQYDSDADMDDTTFVECRGLVRLLEEGLDIKSTASLVVHLLELSRIAEQAASCLHQKLSTADKKNLNGNPLSDSVEGRSVVQNALWLLFRVLVEVDDACAAVAACKTVVWWSLARLDSVDSSFVARLVVGLLGVEENSPMALRSILPGVTNAVTPPYIGRMKVRLFDVLLGLCDYDEEGRTLRNIDDYCKLEKKCTLYDILVELCGPQHGPVVQVAALHLIGHYAIATYPRVSLAATCNLCVDVFRHTPHEMAKAACASMLSNVAGTLETMGILAALSDVDVELLQRMAEAMCSYRGAAGADDDHEAVIHQHGRCIRKVLQHLFHGLREA</sequence>
<dbReference type="AlphaFoldDB" id="K2NUN3"/>
<proteinExistence type="predicted"/>
<accession>K2NUN3</accession>
<protein>
    <submittedName>
        <fullName evidence="1">Uncharacterized protein</fullName>
    </submittedName>
</protein>
<name>K2NUN3_TRYCR</name>
<gene>
    <name evidence="1" type="ORF">MOQ_001098</name>
</gene>
<keyword evidence="2" id="KW-1185">Reference proteome</keyword>
<reference evidence="1 2" key="1">
    <citation type="journal article" date="2012" name="BMC Genomics">
        <title>Comparative genomic analysis of human infective Trypanosoma cruzi lineages with the bat-restricted subspecies T. cruzi marinkellei.</title>
        <authorList>
            <person name="Franzen O."/>
            <person name="Talavera-Lopez C."/>
            <person name="Ochaya S."/>
            <person name="Butler C.E."/>
            <person name="Messenger L.A."/>
            <person name="Lewis M.D."/>
            <person name="Llewellyn M.S."/>
            <person name="Marinkelle C.J."/>
            <person name="Tyler K.M."/>
            <person name="Miles M.A."/>
            <person name="Andersson B."/>
        </authorList>
    </citation>
    <scope>NUCLEOTIDE SEQUENCE [LARGE SCALE GENOMIC DNA]</scope>
    <source>
        <strain evidence="1 2">B7</strain>
    </source>
</reference>
<dbReference type="EMBL" id="AHKC01005113">
    <property type="protein sequence ID" value="EKF38686.1"/>
    <property type="molecule type" value="Genomic_DNA"/>
</dbReference>
<comment type="caution">
    <text evidence="1">The sequence shown here is derived from an EMBL/GenBank/DDBJ whole genome shotgun (WGS) entry which is preliminary data.</text>
</comment>
<dbReference type="OrthoDB" id="273242at2759"/>
<evidence type="ECO:0000313" key="2">
    <source>
        <dbReference type="Proteomes" id="UP000007350"/>
    </source>
</evidence>